<dbReference type="SUPFAM" id="SSF52540">
    <property type="entry name" value="P-loop containing nucleoside triphosphate hydrolases"/>
    <property type="match status" value="1"/>
</dbReference>
<keyword evidence="2" id="KW-1185">Reference proteome</keyword>
<dbReference type="PROSITE" id="PS51419">
    <property type="entry name" value="RAB"/>
    <property type="match status" value="1"/>
</dbReference>
<comment type="caution">
    <text evidence="1">The sequence shown here is derived from an EMBL/GenBank/DDBJ whole genome shotgun (WGS) entry which is preliminary data.</text>
</comment>
<evidence type="ECO:0000313" key="2">
    <source>
        <dbReference type="Proteomes" id="UP000238479"/>
    </source>
</evidence>
<dbReference type="PRINTS" id="PR00449">
    <property type="entry name" value="RASTRNSFRMNG"/>
</dbReference>
<dbReference type="AlphaFoldDB" id="A0A2P6QRK9"/>
<accession>A0A2P6QRK9</accession>
<dbReference type="STRING" id="74649.A0A2P6QRK9"/>
<protein>
    <submittedName>
        <fullName evidence="1">Putative small GTPase superfamily, P-loop containing nucleoside triphosphate hydrolase</fullName>
    </submittedName>
</protein>
<dbReference type="Gene3D" id="3.40.50.300">
    <property type="entry name" value="P-loop containing nucleotide triphosphate hydrolases"/>
    <property type="match status" value="1"/>
</dbReference>
<dbReference type="PANTHER" id="PTHR47979">
    <property type="entry name" value="DRAB11-RELATED"/>
    <property type="match status" value="1"/>
</dbReference>
<evidence type="ECO:0000313" key="1">
    <source>
        <dbReference type="EMBL" id="PRQ36812.1"/>
    </source>
</evidence>
<name>A0A2P6QRK9_ROSCH</name>
<reference evidence="1 2" key="1">
    <citation type="journal article" date="2018" name="Nat. Genet.">
        <title>The Rosa genome provides new insights in the design of modern roses.</title>
        <authorList>
            <person name="Bendahmane M."/>
        </authorList>
    </citation>
    <scope>NUCLEOTIDE SEQUENCE [LARGE SCALE GENOMIC DNA]</scope>
    <source>
        <strain evidence="2">cv. Old Blush</strain>
    </source>
</reference>
<dbReference type="InterPro" id="IPR001806">
    <property type="entry name" value="Small_GTPase"/>
</dbReference>
<organism evidence="1 2">
    <name type="scientific">Rosa chinensis</name>
    <name type="common">China rose</name>
    <dbReference type="NCBI Taxonomy" id="74649"/>
    <lineage>
        <taxon>Eukaryota</taxon>
        <taxon>Viridiplantae</taxon>
        <taxon>Streptophyta</taxon>
        <taxon>Embryophyta</taxon>
        <taxon>Tracheophyta</taxon>
        <taxon>Spermatophyta</taxon>
        <taxon>Magnoliopsida</taxon>
        <taxon>eudicotyledons</taxon>
        <taxon>Gunneridae</taxon>
        <taxon>Pentapetalae</taxon>
        <taxon>rosids</taxon>
        <taxon>fabids</taxon>
        <taxon>Rosales</taxon>
        <taxon>Rosaceae</taxon>
        <taxon>Rosoideae</taxon>
        <taxon>Rosoideae incertae sedis</taxon>
        <taxon>Rosa</taxon>
    </lineage>
</organism>
<keyword evidence="1" id="KW-0378">Hydrolase</keyword>
<dbReference type="Gramene" id="PRQ36812">
    <property type="protein sequence ID" value="PRQ36812"/>
    <property type="gene ID" value="RchiOBHm_Chr4g0395691"/>
</dbReference>
<dbReference type="InterPro" id="IPR027417">
    <property type="entry name" value="P-loop_NTPase"/>
</dbReference>
<dbReference type="GO" id="GO:0003924">
    <property type="term" value="F:GTPase activity"/>
    <property type="evidence" value="ECO:0007669"/>
    <property type="project" value="InterPro"/>
</dbReference>
<dbReference type="InterPro" id="IPR050209">
    <property type="entry name" value="Rab_GTPases_membrane_traffic"/>
</dbReference>
<dbReference type="GO" id="GO:0005525">
    <property type="term" value="F:GTP binding"/>
    <property type="evidence" value="ECO:0007669"/>
    <property type="project" value="InterPro"/>
</dbReference>
<gene>
    <name evidence="1" type="ORF">RchiOBHm_Chr4g0395691</name>
</gene>
<sequence length="76" mass="8730">MTTRPSTSSSPIGKSLRLFDMVYRSHDDYHFKVVLISDSDIDKSDLLSRFMRNEFNLVSNSTIGVEFATWSIHVDD</sequence>
<proteinExistence type="predicted"/>
<dbReference type="Proteomes" id="UP000238479">
    <property type="component" value="Chromosome 4"/>
</dbReference>
<dbReference type="EMBL" id="PDCK01000042">
    <property type="protein sequence ID" value="PRQ36812.1"/>
    <property type="molecule type" value="Genomic_DNA"/>
</dbReference>
<dbReference type="Pfam" id="PF00071">
    <property type="entry name" value="Ras"/>
    <property type="match status" value="1"/>
</dbReference>